<keyword evidence="1 2" id="KW-0732">Signal</keyword>
<feature type="chain" id="PRO_5046672447" evidence="2">
    <location>
        <begin position="19"/>
        <end position="226"/>
    </location>
</feature>
<evidence type="ECO:0000256" key="1">
    <source>
        <dbReference type="ARBA" id="ARBA00022729"/>
    </source>
</evidence>
<proteinExistence type="predicted"/>
<keyword evidence="5" id="KW-1185">Reference proteome</keyword>
<dbReference type="NCBIfam" id="TIGR04183">
    <property type="entry name" value="Por_Secre_tail"/>
    <property type="match status" value="1"/>
</dbReference>
<evidence type="ECO:0000313" key="5">
    <source>
        <dbReference type="Proteomes" id="UP001589576"/>
    </source>
</evidence>
<evidence type="ECO:0000259" key="3">
    <source>
        <dbReference type="Pfam" id="PF18962"/>
    </source>
</evidence>
<dbReference type="Proteomes" id="UP001589576">
    <property type="component" value="Unassembled WGS sequence"/>
</dbReference>
<dbReference type="RefSeq" id="WP_290285108.1">
    <property type="nucleotide sequence ID" value="NZ_JAUFQN010000019.1"/>
</dbReference>
<protein>
    <submittedName>
        <fullName evidence="4">T9SS type A sorting domain-containing protein</fullName>
    </submittedName>
</protein>
<gene>
    <name evidence="4" type="ORF">ACFFUU_10985</name>
</gene>
<accession>A0ABV5GG59</accession>
<evidence type="ECO:0000256" key="2">
    <source>
        <dbReference type="SAM" id="SignalP"/>
    </source>
</evidence>
<comment type="caution">
    <text evidence="4">The sequence shown here is derived from an EMBL/GenBank/DDBJ whole genome shotgun (WGS) entry which is preliminary data.</text>
</comment>
<feature type="signal peptide" evidence="2">
    <location>
        <begin position="1"/>
        <end position="18"/>
    </location>
</feature>
<dbReference type="InterPro" id="IPR026444">
    <property type="entry name" value="Secre_tail"/>
</dbReference>
<dbReference type="EMBL" id="JBHMFB010000029">
    <property type="protein sequence ID" value="MFB9090126.1"/>
    <property type="molecule type" value="Genomic_DNA"/>
</dbReference>
<organism evidence="4 5">
    <name type="scientific">Flavobacterium paronense</name>
    <dbReference type="NCBI Taxonomy" id="1392775"/>
    <lineage>
        <taxon>Bacteria</taxon>
        <taxon>Pseudomonadati</taxon>
        <taxon>Bacteroidota</taxon>
        <taxon>Flavobacteriia</taxon>
        <taxon>Flavobacteriales</taxon>
        <taxon>Flavobacteriaceae</taxon>
        <taxon>Flavobacterium</taxon>
    </lineage>
</organism>
<feature type="domain" description="Secretion system C-terminal sorting" evidence="3">
    <location>
        <begin position="157"/>
        <end position="223"/>
    </location>
</feature>
<name>A0ABV5GG59_9FLAO</name>
<dbReference type="Pfam" id="PF18962">
    <property type="entry name" value="Por_Secre_tail"/>
    <property type="match status" value="1"/>
</dbReference>
<reference evidence="4 5" key="1">
    <citation type="submission" date="2024-09" db="EMBL/GenBank/DDBJ databases">
        <authorList>
            <person name="Sun Q."/>
            <person name="Mori K."/>
        </authorList>
    </citation>
    <scope>NUCLEOTIDE SEQUENCE [LARGE SCALE GENOMIC DNA]</scope>
    <source>
        <strain evidence="4 5">CECT 8460</strain>
    </source>
</reference>
<evidence type="ECO:0000313" key="4">
    <source>
        <dbReference type="EMBL" id="MFB9090126.1"/>
    </source>
</evidence>
<sequence>MKNLILLASLCCSINCFSQDPQLFQTWYLSSVQSSDLSPLTNVWQITPAITPTLTISNTLNFTGQGACNTFNGVFSSPVSNYWQTTSFSEAGTDCGVLSHNSFEDSYFGFMQSAAYYNIYTNGTGLGLVINNPIFGQAVFQNFPLSTTAFKLEQITLYPNPAKSVLYINTNQVAISKIQIINSLGQNVKTINNDFEVLDIADLTTGVYILKMNTELGTINKKISKE</sequence>